<evidence type="ECO:0000256" key="4">
    <source>
        <dbReference type="ARBA" id="ARBA00022475"/>
    </source>
</evidence>
<feature type="transmembrane region" description="Helical" evidence="9">
    <location>
        <begin position="161"/>
        <end position="182"/>
    </location>
</feature>
<dbReference type="GO" id="GO:0005886">
    <property type="term" value="C:plasma membrane"/>
    <property type="evidence" value="ECO:0007669"/>
    <property type="project" value="UniProtKB-SubCell"/>
</dbReference>
<dbReference type="AlphaFoldDB" id="A0A2U2RNY3"/>
<keyword evidence="11" id="KW-1185">Reference proteome</keyword>
<evidence type="ECO:0000256" key="8">
    <source>
        <dbReference type="PIRNR" id="PIRNR016661"/>
    </source>
</evidence>
<keyword evidence="3 8" id="KW-0813">Transport</keyword>
<protein>
    <recommendedName>
        <fullName evidence="8">Biotin transporter</fullName>
    </recommendedName>
</protein>
<evidence type="ECO:0000256" key="3">
    <source>
        <dbReference type="ARBA" id="ARBA00022448"/>
    </source>
</evidence>
<feature type="transmembrane region" description="Helical" evidence="9">
    <location>
        <begin position="121"/>
        <end position="141"/>
    </location>
</feature>
<dbReference type="PANTHER" id="PTHR34295:SF4">
    <property type="entry name" value="BIOTIN TRANSPORTER BIOY-RELATED"/>
    <property type="match status" value="1"/>
</dbReference>
<keyword evidence="7 8" id="KW-0472">Membrane</keyword>
<feature type="transmembrane region" description="Helical" evidence="9">
    <location>
        <begin position="49"/>
        <end position="78"/>
    </location>
</feature>
<dbReference type="EMBL" id="QFKX01000001">
    <property type="protein sequence ID" value="PWH07566.1"/>
    <property type="molecule type" value="Genomic_DNA"/>
</dbReference>
<keyword evidence="4 8" id="KW-1003">Cell membrane</keyword>
<evidence type="ECO:0000256" key="7">
    <source>
        <dbReference type="ARBA" id="ARBA00023136"/>
    </source>
</evidence>
<keyword evidence="5 9" id="KW-0812">Transmembrane</keyword>
<evidence type="ECO:0000256" key="6">
    <source>
        <dbReference type="ARBA" id="ARBA00022989"/>
    </source>
</evidence>
<evidence type="ECO:0000256" key="1">
    <source>
        <dbReference type="ARBA" id="ARBA00004651"/>
    </source>
</evidence>
<organism evidence="10 11">
    <name type="scientific">Brachybacterium endophyticum</name>
    <dbReference type="NCBI Taxonomy" id="2182385"/>
    <lineage>
        <taxon>Bacteria</taxon>
        <taxon>Bacillati</taxon>
        <taxon>Actinomycetota</taxon>
        <taxon>Actinomycetes</taxon>
        <taxon>Micrococcales</taxon>
        <taxon>Dermabacteraceae</taxon>
        <taxon>Brachybacterium</taxon>
    </lineage>
</organism>
<comment type="subcellular location">
    <subcellularLocation>
        <location evidence="1 8">Cell membrane</location>
        <topology evidence="1 8">Multi-pass membrane protein</topology>
    </subcellularLocation>
</comment>
<dbReference type="Pfam" id="PF02632">
    <property type="entry name" value="BioY"/>
    <property type="match status" value="1"/>
</dbReference>
<feature type="transmembrane region" description="Helical" evidence="9">
    <location>
        <begin position="90"/>
        <end position="114"/>
    </location>
</feature>
<gene>
    <name evidence="10" type="ORF">DEO23_02750</name>
</gene>
<proteinExistence type="inferred from homology"/>
<comment type="caution">
    <text evidence="10">The sequence shown here is derived from an EMBL/GenBank/DDBJ whole genome shotgun (WGS) entry which is preliminary data.</text>
</comment>
<sequence>MDEARPRGRRGVDATDLARVAVFAGIVAVLGLPGGFSVFGAVPITAQTLGVMLAGAILGPWLGALSMTALLTLVAAGLPLLAGGRGGATVFIGPTGGFALGWILGAFVIGLIVHAGARKPVWWRTLLGIVVGGIGAVYAIGIPVQSAVTHLPLGSTALQSLVFVPGDLIKAVIATLVVRTLVRAYPRAFRREWARTSRRRSEGARSQAVGSRPVGSGR</sequence>
<feature type="transmembrane region" description="Helical" evidence="9">
    <location>
        <begin position="20"/>
        <end position="42"/>
    </location>
</feature>
<comment type="similarity">
    <text evidence="2 8">Belongs to the BioY family.</text>
</comment>
<dbReference type="GO" id="GO:0015225">
    <property type="term" value="F:biotin transmembrane transporter activity"/>
    <property type="evidence" value="ECO:0007669"/>
    <property type="project" value="UniProtKB-UniRule"/>
</dbReference>
<dbReference type="Gene3D" id="1.10.1760.20">
    <property type="match status" value="1"/>
</dbReference>
<dbReference type="InterPro" id="IPR003784">
    <property type="entry name" value="BioY"/>
</dbReference>
<evidence type="ECO:0000256" key="5">
    <source>
        <dbReference type="ARBA" id="ARBA00022692"/>
    </source>
</evidence>
<dbReference type="Proteomes" id="UP000245590">
    <property type="component" value="Unassembled WGS sequence"/>
</dbReference>
<evidence type="ECO:0000256" key="2">
    <source>
        <dbReference type="ARBA" id="ARBA00010692"/>
    </source>
</evidence>
<dbReference type="PANTHER" id="PTHR34295">
    <property type="entry name" value="BIOTIN TRANSPORTER BIOY"/>
    <property type="match status" value="1"/>
</dbReference>
<dbReference type="OrthoDB" id="9803495at2"/>
<evidence type="ECO:0000313" key="10">
    <source>
        <dbReference type="EMBL" id="PWH07566.1"/>
    </source>
</evidence>
<accession>A0A2U2RNY3</accession>
<reference evidence="10 11" key="1">
    <citation type="submission" date="2018-05" db="EMBL/GenBank/DDBJ databases">
        <title>Brachybacterium sp. M1HQ-2T, whole genome shotgun sequence.</title>
        <authorList>
            <person name="Tuo L."/>
        </authorList>
    </citation>
    <scope>NUCLEOTIDE SEQUENCE [LARGE SCALE GENOMIC DNA]</scope>
    <source>
        <strain evidence="10 11">M1HQ-2</strain>
    </source>
</reference>
<dbReference type="PIRSF" id="PIRSF016661">
    <property type="entry name" value="BioY"/>
    <property type="match status" value="1"/>
</dbReference>
<keyword evidence="6 9" id="KW-1133">Transmembrane helix</keyword>
<evidence type="ECO:0000313" key="11">
    <source>
        <dbReference type="Proteomes" id="UP000245590"/>
    </source>
</evidence>
<name>A0A2U2RNY3_9MICO</name>
<evidence type="ECO:0000256" key="9">
    <source>
        <dbReference type="SAM" id="Phobius"/>
    </source>
</evidence>
<dbReference type="RefSeq" id="WP_109274452.1">
    <property type="nucleotide sequence ID" value="NZ_QFKX01000001.1"/>
</dbReference>